<dbReference type="PhylomeDB" id="A0A0A2LBX6"/>
<organism evidence="1 2">
    <name type="scientific">Penicillium italicum</name>
    <name type="common">Blue mold</name>
    <dbReference type="NCBI Taxonomy" id="40296"/>
    <lineage>
        <taxon>Eukaryota</taxon>
        <taxon>Fungi</taxon>
        <taxon>Dikarya</taxon>
        <taxon>Ascomycota</taxon>
        <taxon>Pezizomycotina</taxon>
        <taxon>Eurotiomycetes</taxon>
        <taxon>Eurotiomycetidae</taxon>
        <taxon>Eurotiales</taxon>
        <taxon>Aspergillaceae</taxon>
        <taxon>Penicillium</taxon>
    </lineage>
</organism>
<sequence length="274" mass="30175">MESTVSIHHGPYESIPTTASPGLKFLQRFLPALDSLTPAENPISPFFTPSAPILIGSDPPTAASQAVPLLEVRSRHICKFHHHVHLAWDIDLGRDIGPVQTSYNRTAPDEETAQKGQLYAPLAGNIQMKRTVMFEATSETIFKEDPDQFAVRVRGFNVLDLEGRDESDLQIVEMRIFLDQRPLQAHSASSIAAFLATCEEMDVRYFDEMGYSARLLGTPADEGGGGKLLLVNACTYKEVDACFMVRPFPVLSVALAKTTYTFGESDIGGWFASH</sequence>
<evidence type="ECO:0000313" key="2">
    <source>
        <dbReference type="Proteomes" id="UP000030104"/>
    </source>
</evidence>
<dbReference type="EMBL" id="JQGA01000156">
    <property type="protein sequence ID" value="KGO77459.1"/>
    <property type="molecule type" value="Genomic_DNA"/>
</dbReference>
<accession>A0A0A2LBX6</accession>
<name>A0A0A2LBX6_PENIT</name>
<dbReference type="HOGENOM" id="CLU_088654_0_0_1"/>
<keyword evidence="2" id="KW-1185">Reference proteome</keyword>
<evidence type="ECO:0000313" key="1">
    <source>
        <dbReference type="EMBL" id="KGO77459.1"/>
    </source>
</evidence>
<reference evidence="1 2" key="1">
    <citation type="journal article" date="2015" name="Mol. Plant Microbe Interact.">
        <title>Genome, transcriptome, and functional analyses of Penicillium expansum provide new insights into secondary metabolism and pathogenicity.</title>
        <authorList>
            <person name="Ballester A.R."/>
            <person name="Marcet-Houben M."/>
            <person name="Levin E."/>
            <person name="Sela N."/>
            <person name="Selma-Lazaro C."/>
            <person name="Carmona L."/>
            <person name="Wisniewski M."/>
            <person name="Droby S."/>
            <person name="Gonzalez-Candelas L."/>
            <person name="Gabaldon T."/>
        </authorList>
    </citation>
    <scope>NUCLEOTIDE SEQUENCE [LARGE SCALE GENOMIC DNA]</scope>
    <source>
        <strain evidence="1 2">PHI-1</strain>
    </source>
</reference>
<dbReference type="Gene3D" id="3.40.630.10">
    <property type="entry name" value="Zn peptidases"/>
    <property type="match status" value="1"/>
</dbReference>
<dbReference type="SUPFAM" id="SSF53187">
    <property type="entry name" value="Zn-dependent exopeptidases"/>
    <property type="match status" value="1"/>
</dbReference>
<protein>
    <submittedName>
        <fullName evidence="1">Uncharacterized protein</fullName>
    </submittedName>
</protein>
<dbReference type="STRING" id="40296.A0A0A2LBX6"/>
<dbReference type="AlphaFoldDB" id="A0A0A2LBX6"/>
<dbReference type="Proteomes" id="UP000030104">
    <property type="component" value="Unassembled WGS sequence"/>
</dbReference>
<gene>
    <name evidence="1" type="ORF">PITC_048320</name>
</gene>
<proteinExistence type="predicted"/>
<comment type="caution">
    <text evidence="1">The sequence shown here is derived from an EMBL/GenBank/DDBJ whole genome shotgun (WGS) entry which is preliminary data.</text>
</comment>
<dbReference type="OrthoDB" id="5371016at2759"/>